<gene>
    <name evidence="2" type="ORF">QQZ08_010209</name>
</gene>
<comment type="caution">
    <text evidence="2">The sequence shown here is derived from an EMBL/GenBank/DDBJ whole genome shotgun (WGS) entry which is preliminary data.</text>
</comment>
<accession>A0ABR1HIA7</accession>
<feature type="compositionally biased region" description="Basic and acidic residues" evidence="1">
    <location>
        <begin position="55"/>
        <end position="64"/>
    </location>
</feature>
<feature type="compositionally biased region" description="Polar residues" evidence="1">
    <location>
        <begin position="275"/>
        <end position="291"/>
    </location>
</feature>
<sequence>MTRRLPWKRSDASPSLKRTQPPKQESPSVAAARSPELPDAPPSLPQTPFKRARRERVLDPKDGVRSPSTSPPPEVPLERFMIPGPLHDDRYRMVEDELVNIARQFTTHLHRAEYNRLKSLAKTQNATTIREIERPVVGTPTLLARQRHDNARLIAKQRKALRTGGRDSATDLRRMPTGLKGLMESPRKETKWISAAPAGTTTTRAAAGFQSNMSSPSKPRASPQRASSMKKRRLPRMDDDTTEGSDDDPATPSRKSTTKPARAIQTPSAAPARSTPWTKSTPKATGPSSMDSARPALNTHRSRFTPAKAGPSRESHATKQNDENGDDDDDDPFGINKRRIRRQQSKEQFRTVEQRGHPNPKKPTPDTIPSFM</sequence>
<protein>
    <submittedName>
        <fullName evidence="2">Uncharacterized protein</fullName>
    </submittedName>
</protein>
<reference evidence="2 3" key="1">
    <citation type="journal article" date="2025" name="Microbiol. Resour. Announc.">
        <title>Draft genome sequences for Neonectria magnoliae and Neonectria punicea, canker pathogens of Liriodendron tulipifera and Acer saccharum in West Virginia.</title>
        <authorList>
            <person name="Petronek H.M."/>
            <person name="Kasson M.T."/>
            <person name="Metheny A.M."/>
            <person name="Stauder C.M."/>
            <person name="Lovett B."/>
            <person name="Lynch S.C."/>
            <person name="Garnas J.R."/>
            <person name="Kasson L.R."/>
            <person name="Stajich J.E."/>
        </authorList>
    </citation>
    <scope>NUCLEOTIDE SEQUENCE [LARGE SCALE GENOMIC DNA]</scope>
    <source>
        <strain evidence="2 3">NRRL 64651</strain>
    </source>
</reference>
<dbReference type="EMBL" id="JAZAVK010000128">
    <property type="protein sequence ID" value="KAK7420879.1"/>
    <property type="molecule type" value="Genomic_DNA"/>
</dbReference>
<proteinExistence type="predicted"/>
<feature type="compositionally biased region" description="Polar residues" evidence="1">
    <location>
        <begin position="12"/>
        <end position="27"/>
    </location>
</feature>
<feature type="region of interest" description="Disordered" evidence="1">
    <location>
        <begin position="1"/>
        <end position="78"/>
    </location>
</feature>
<organism evidence="2 3">
    <name type="scientific">Neonectria magnoliae</name>
    <dbReference type="NCBI Taxonomy" id="2732573"/>
    <lineage>
        <taxon>Eukaryota</taxon>
        <taxon>Fungi</taxon>
        <taxon>Dikarya</taxon>
        <taxon>Ascomycota</taxon>
        <taxon>Pezizomycotina</taxon>
        <taxon>Sordariomycetes</taxon>
        <taxon>Hypocreomycetidae</taxon>
        <taxon>Hypocreales</taxon>
        <taxon>Nectriaceae</taxon>
        <taxon>Neonectria</taxon>
    </lineage>
</organism>
<evidence type="ECO:0000313" key="3">
    <source>
        <dbReference type="Proteomes" id="UP001498421"/>
    </source>
</evidence>
<evidence type="ECO:0000256" key="1">
    <source>
        <dbReference type="SAM" id="MobiDB-lite"/>
    </source>
</evidence>
<dbReference type="Proteomes" id="UP001498421">
    <property type="component" value="Unassembled WGS sequence"/>
</dbReference>
<feature type="compositionally biased region" description="Basic and acidic residues" evidence="1">
    <location>
        <begin position="311"/>
        <end position="322"/>
    </location>
</feature>
<feature type="compositionally biased region" description="Acidic residues" evidence="1">
    <location>
        <begin position="240"/>
        <end position="249"/>
    </location>
</feature>
<feature type="compositionally biased region" description="Basic and acidic residues" evidence="1">
    <location>
        <begin position="344"/>
        <end position="356"/>
    </location>
</feature>
<keyword evidence="3" id="KW-1185">Reference proteome</keyword>
<name>A0ABR1HIA7_9HYPO</name>
<feature type="region of interest" description="Disordered" evidence="1">
    <location>
        <begin position="209"/>
        <end position="372"/>
    </location>
</feature>
<feature type="compositionally biased region" description="Acidic residues" evidence="1">
    <location>
        <begin position="323"/>
        <end position="332"/>
    </location>
</feature>
<evidence type="ECO:0000313" key="2">
    <source>
        <dbReference type="EMBL" id="KAK7420879.1"/>
    </source>
</evidence>